<reference evidence="1" key="1">
    <citation type="submission" date="2020-04" db="EMBL/GenBank/DDBJ databases">
        <authorList>
            <person name="Chiriac C."/>
            <person name="Salcher M."/>
            <person name="Ghai R."/>
            <person name="Kavagutti S V."/>
        </authorList>
    </citation>
    <scope>NUCLEOTIDE SEQUENCE</scope>
</reference>
<gene>
    <name evidence="2" type="ORF">UFOVP269_24</name>
    <name evidence="1" type="ORF">UFOVP98_46</name>
</gene>
<protein>
    <submittedName>
        <fullName evidence="1">Uncharacterized protein</fullName>
    </submittedName>
</protein>
<accession>A0A6J5L3K4</accession>
<dbReference type="EMBL" id="LR796217">
    <property type="protein sequence ID" value="CAB4127813.1"/>
    <property type="molecule type" value="Genomic_DNA"/>
</dbReference>
<evidence type="ECO:0000313" key="1">
    <source>
        <dbReference type="EMBL" id="CAB4127813.1"/>
    </source>
</evidence>
<evidence type="ECO:0000313" key="2">
    <source>
        <dbReference type="EMBL" id="CAB4134222.1"/>
    </source>
</evidence>
<organism evidence="1">
    <name type="scientific">uncultured Caudovirales phage</name>
    <dbReference type="NCBI Taxonomy" id="2100421"/>
    <lineage>
        <taxon>Viruses</taxon>
        <taxon>Duplodnaviria</taxon>
        <taxon>Heunggongvirae</taxon>
        <taxon>Uroviricota</taxon>
        <taxon>Caudoviricetes</taxon>
        <taxon>Peduoviridae</taxon>
        <taxon>Maltschvirus</taxon>
        <taxon>Maltschvirus maltsch</taxon>
    </lineage>
</organism>
<proteinExistence type="predicted"/>
<sequence length="305" mass="36098">MQHHFDIDIAKKFGVNVAIFLENIAYWTLKNIANNTHFYDNHYWTYNTVQAFTQLFPYWSTQELRTIILKCKDNNLLIEGSYNKVKYDKTKWYALTDPGLLLFNLKAEITITQSQPHLLESTNEAGGHLLIPTNGFVDSNKPIPDRKQQIENNNIYIEKISFPEYKKLENQELSETEKLKIDYKKYAIEHELCIEAFETFWKDTNATIEQAYDTCQLYWETKGEITNWATFKTWLMNEKSIKPFRSIKLNQNLSTSVKTTRVVESENNRQPQYQEYVGRMKADINLKLLPENFEILNFSDWLRKG</sequence>
<name>A0A6J5L3K4_9CAUD</name>
<dbReference type="EMBL" id="LR796283">
    <property type="protein sequence ID" value="CAB4134222.1"/>
    <property type="molecule type" value="Genomic_DNA"/>
</dbReference>